<dbReference type="PANTHER" id="PTHR43132">
    <property type="entry name" value="ARSENICAL RESISTANCE OPERON REPRESSOR ARSR-RELATED"/>
    <property type="match status" value="1"/>
</dbReference>
<dbReference type="SUPFAM" id="SSF46785">
    <property type="entry name" value="Winged helix' DNA-binding domain"/>
    <property type="match status" value="1"/>
</dbReference>
<dbReference type="AlphaFoldDB" id="A0A7X6DD86"/>
<dbReference type="InterPro" id="IPR011991">
    <property type="entry name" value="ArsR-like_HTH"/>
</dbReference>
<keyword evidence="3" id="KW-0804">Transcription</keyword>
<dbReference type="InterPro" id="IPR036388">
    <property type="entry name" value="WH-like_DNA-bd_sf"/>
</dbReference>
<dbReference type="GO" id="GO:0003677">
    <property type="term" value="F:DNA binding"/>
    <property type="evidence" value="ECO:0007669"/>
    <property type="project" value="UniProtKB-KW"/>
</dbReference>
<gene>
    <name evidence="5" type="ORF">RAMLITH_04405</name>
</gene>
<evidence type="ECO:0000259" key="4">
    <source>
        <dbReference type="PROSITE" id="PS50987"/>
    </source>
</evidence>
<dbReference type="InterPro" id="IPR036390">
    <property type="entry name" value="WH_DNA-bd_sf"/>
</dbReference>
<organism evidence="5 6">
    <name type="scientific">Ramlibacter lithotrophicus</name>
    <dbReference type="NCBI Taxonomy" id="2606681"/>
    <lineage>
        <taxon>Bacteria</taxon>
        <taxon>Pseudomonadati</taxon>
        <taxon>Pseudomonadota</taxon>
        <taxon>Betaproteobacteria</taxon>
        <taxon>Burkholderiales</taxon>
        <taxon>Comamonadaceae</taxon>
        <taxon>Ramlibacter</taxon>
    </lineage>
</organism>
<sequence length="109" mass="11807">MIDGAVELDELGVAAAGACALLKTMANPDRLLVLCELAQGERNVGQLEQALGIVQPTLSQQLGVLREARLVDTRREGKHVYYRIASRQALAVMQVLHAQFCHGEAVART</sequence>
<comment type="caution">
    <text evidence="5">The sequence shown here is derived from an EMBL/GenBank/DDBJ whole genome shotgun (WGS) entry which is preliminary data.</text>
</comment>
<dbReference type="InterPro" id="IPR051011">
    <property type="entry name" value="Metal_resp_trans_reg"/>
</dbReference>
<protein>
    <submittedName>
        <fullName evidence="5">Helix-turn-helix transcriptional regulator</fullName>
    </submittedName>
</protein>
<name>A0A7X6DD86_9BURK</name>
<evidence type="ECO:0000256" key="3">
    <source>
        <dbReference type="ARBA" id="ARBA00023163"/>
    </source>
</evidence>
<dbReference type="GO" id="GO:0003700">
    <property type="term" value="F:DNA-binding transcription factor activity"/>
    <property type="evidence" value="ECO:0007669"/>
    <property type="project" value="InterPro"/>
</dbReference>
<dbReference type="SMART" id="SM00418">
    <property type="entry name" value="HTH_ARSR"/>
    <property type="match status" value="1"/>
</dbReference>
<dbReference type="Proteomes" id="UP000521868">
    <property type="component" value="Unassembled WGS sequence"/>
</dbReference>
<keyword evidence="1" id="KW-0805">Transcription regulation</keyword>
<proteinExistence type="predicted"/>
<dbReference type="Pfam" id="PF01022">
    <property type="entry name" value="HTH_5"/>
    <property type="match status" value="1"/>
</dbReference>
<accession>A0A7X6DD86</accession>
<dbReference type="NCBIfam" id="NF033788">
    <property type="entry name" value="HTH_metalloreg"/>
    <property type="match status" value="1"/>
</dbReference>
<dbReference type="RefSeq" id="WP_168106087.1">
    <property type="nucleotide sequence ID" value="NZ_VTOX01000001.1"/>
</dbReference>
<dbReference type="InterPro" id="IPR001845">
    <property type="entry name" value="HTH_ArsR_DNA-bd_dom"/>
</dbReference>
<evidence type="ECO:0000313" key="6">
    <source>
        <dbReference type="Proteomes" id="UP000521868"/>
    </source>
</evidence>
<dbReference type="PROSITE" id="PS50987">
    <property type="entry name" value="HTH_ARSR_2"/>
    <property type="match status" value="1"/>
</dbReference>
<feature type="domain" description="HTH arsR-type" evidence="4">
    <location>
        <begin position="8"/>
        <end position="107"/>
    </location>
</feature>
<reference evidence="5 6" key="1">
    <citation type="journal article" date="2020" name="Nature">
        <title>Bacterial chemolithoautotrophy via manganese oxidation.</title>
        <authorList>
            <person name="Yu H."/>
            <person name="Leadbetter J.R."/>
        </authorList>
    </citation>
    <scope>NUCLEOTIDE SEQUENCE [LARGE SCALE GENOMIC DNA]</scope>
    <source>
        <strain evidence="5 6">RBP-1</strain>
    </source>
</reference>
<keyword evidence="6" id="KW-1185">Reference proteome</keyword>
<evidence type="ECO:0000313" key="5">
    <source>
        <dbReference type="EMBL" id="NKE65052.1"/>
    </source>
</evidence>
<dbReference type="CDD" id="cd00090">
    <property type="entry name" value="HTH_ARSR"/>
    <property type="match status" value="1"/>
</dbReference>
<keyword evidence="2" id="KW-0238">DNA-binding</keyword>
<dbReference type="EMBL" id="VTOX01000001">
    <property type="protein sequence ID" value="NKE65052.1"/>
    <property type="molecule type" value="Genomic_DNA"/>
</dbReference>
<dbReference type="PANTHER" id="PTHR43132:SF2">
    <property type="entry name" value="ARSENICAL RESISTANCE OPERON REPRESSOR ARSR-RELATED"/>
    <property type="match status" value="1"/>
</dbReference>
<evidence type="ECO:0000256" key="1">
    <source>
        <dbReference type="ARBA" id="ARBA00023015"/>
    </source>
</evidence>
<dbReference type="Gene3D" id="1.10.10.10">
    <property type="entry name" value="Winged helix-like DNA-binding domain superfamily/Winged helix DNA-binding domain"/>
    <property type="match status" value="1"/>
</dbReference>
<dbReference type="PRINTS" id="PR00778">
    <property type="entry name" value="HTHARSR"/>
</dbReference>
<evidence type="ECO:0000256" key="2">
    <source>
        <dbReference type="ARBA" id="ARBA00023125"/>
    </source>
</evidence>